<keyword evidence="3" id="KW-1185">Reference proteome</keyword>
<dbReference type="Proteomes" id="UP000257559">
    <property type="component" value="Chromosome"/>
</dbReference>
<accession>A0A3B0PN26</accession>
<evidence type="ECO:0000256" key="1">
    <source>
        <dbReference type="SAM" id="Phobius"/>
    </source>
</evidence>
<dbReference type="EMBL" id="LS991951">
    <property type="protein sequence ID" value="SYV97170.1"/>
    <property type="molecule type" value="Genomic_DNA"/>
</dbReference>
<feature type="transmembrane region" description="Helical" evidence="1">
    <location>
        <begin position="47"/>
        <end position="69"/>
    </location>
</feature>
<evidence type="ECO:0000313" key="3">
    <source>
        <dbReference type="Proteomes" id="UP000257559"/>
    </source>
</evidence>
<sequence length="145" mass="16200">MAISNIIILLVINDLNVVLLTFVTIPVVAISYILFGNLSSLIAFKMNAKVAITAPLVVFSPLVIGGTILSTRSTSTSNNVAYYLNAPYTNHTSGNVPNLEKFYLNNNQDNFYVIPNGYNKNEFRDDQIKYLSKAYEFSKDSALYW</sequence>
<dbReference type="KEGG" id="medw:NCTC10132_00529"/>
<evidence type="ECO:0000313" key="2">
    <source>
        <dbReference type="EMBL" id="SYV97170.1"/>
    </source>
</evidence>
<keyword evidence="1" id="KW-1133">Transmembrane helix</keyword>
<name>A0A3B0PN26_9BACT</name>
<proteinExistence type="predicted"/>
<keyword evidence="1" id="KW-0812">Transmembrane</keyword>
<dbReference type="AlphaFoldDB" id="A0A3B0PN26"/>
<organism evidence="2 3">
    <name type="scientific">Mycoplasmopsis edwardii</name>
    <dbReference type="NCBI Taxonomy" id="53558"/>
    <lineage>
        <taxon>Bacteria</taxon>
        <taxon>Bacillati</taxon>
        <taxon>Mycoplasmatota</taxon>
        <taxon>Mycoplasmoidales</taxon>
        <taxon>Metamycoplasmataceae</taxon>
        <taxon>Mycoplasmopsis</taxon>
    </lineage>
</organism>
<gene>
    <name evidence="2" type="ORF">NCTC10132_00529</name>
</gene>
<keyword evidence="1" id="KW-0472">Membrane</keyword>
<protein>
    <submittedName>
        <fullName evidence="2">Uncharacterized protein</fullName>
    </submittedName>
</protein>
<feature type="transmembrane region" description="Helical" evidence="1">
    <location>
        <begin position="6"/>
        <end position="35"/>
    </location>
</feature>
<reference evidence="3" key="1">
    <citation type="submission" date="2018-06" db="EMBL/GenBank/DDBJ databases">
        <authorList>
            <consortium name="Pathogen Informatics"/>
        </authorList>
    </citation>
    <scope>NUCLEOTIDE SEQUENCE [LARGE SCALE GENOMIC DNA]</scope>
    <source>
        <strain evidence="3">NCTC10132</strain>
    </source>
</reference>
<feature type="non-terminal residue" evidence="2">
    <location>
        <position position="145"/>
    </location>
</feature>